<protein>
    <recommendedName>
        <fullName evidence="4">EF-hand domain-containing protein</fullName>
    </recommendedName>
</protein>
<sequence length="445" mass="47698">SGKVLIDPNVGPDETDSDAIDQGNGVSIIPDIDVVADQDTPNNDAGVAAPVPCLATIVGDTSMYEGQVKSFQVQVDNAVTEDTTFFLDIRDLGANYQSGYTSGIQNQDIMWGGYYSVVSWWSTQYVYGRVPNATDARYGDRPMVGPAYATWDYSTSMNGMWDDQYISLTIKAGQTKSDSFQVSAWNEKITTDNLIHSSTAGIEYNEYFSININSVSGDDCVTIAEQSQMVQIIDQSWINRVSPVALDLNGDGKIDVTGETSSRLKDPEADLGRTVQFDIDADGDLDTIEWIECTGDGLLVDMSKIGADGTIDGSALFGDDAGRYANGYENLAQHDDNGDGLVSGAELEGIGLWIDDGDAVLEDGELQSAAEAGIASVSTQMEIVSDDKGRDLMRSTASTTDGEEIMSEDVWFATTTEDILDIAADPAVAAANLDLMTEACMDDLG</sequence>
<gene>
    <name evidence="2" type="ORF">G3446_12430</name>
</gene>
<dbReference type="RefSeq" id="WP_425338397.1">
    <property type="nucleotide sequence ID" value="NZ_JAAIJQ010000033.1"/>
</dbReference>
<reference evidence="2 3" key="1">
    <citation type="submission" date="2020-02" db="EMBL/GenBank/DDBJ databases">
        <title>Genome sequences of Thiorhodococcus mannitoliphagus and Thiorhodococcus minor, purple sulfur photosynthetic bacteria in the gammaproteobacterial family, Chromatiaceae.</title>
        <authorList>
            <person name="Aviles F.A."/>
            <person name="Meyer T.E."/>
            <person name="Kyndt J.A."/>
        </authorList>
    </citation>
    <scope>NUCLEOTIDE SEQUENCE [LARGE SCALE GENOMIC DNA]</scope>
    <source>
        <strain evidence="2 3">DSM 11518</strain>
    </source>
</reference>
<dbReference type="EMBL" id="JAAIJQ010000033">
    <property type="protein sequence ID" value="NEV62686.1"/>
    <property type="molecule type" value="Genomic_DNA"/>
</dbReference>
<evidence type="ECO:0000313" key="2">
    <source>
        <dbReference type="EMBL" id="NEV62686.1"/>
    </source>
</evidence>
<name>A0A6M0JYX0_9GAMM</name>
<keyword evidence="3" id="KW-1185">Reference proteome</keyword>
<evidence type="ECO:0008006" key="4">
    <source>
        <dbReference type="Google" id="ProtNLM"/>
    </source>
</evidence>
<evidence type="ECO:0000313" key="3">
    <source>
        <dbReference type="Proteomes" id="UP000483379"/>
    </source>
</evidence>
<dbReference type="InterPro" id="IPR018247">
    <property type="entry name" value="EF_Hand_1_Ca_BS"/>
</dbReference>
<comment type="caution">
    <text evidence="2">The sequence shown here is derived from an EMBL/GenBank/DDBJ whole genome shotgun (WGS) entry which is preliminary data.</text>
</comment>
<dbReference type="AlphaFoldDB" id="A0A6M0JYX0"/>
<proteinExistence type="predicted"/>
<feature type="non-terminal residue" evidence="2">
    <location>
        <position position="1"/>
    </location>
</feature>
<evidence type="ECO:0000256" key="1">
    <source>
        <dbReference type="SAM" id="MobiDB-lite"/>
    </source>
</evidence>
<feature type="region of interest" description="Disordered" evidence="1">
    <location>
        <begin position="1"/>
        <end position="23"/>
    </location>
</feature>
<organism evidence="2 3">
    <name type="scientific">Thiorhodococcus minor</name>
    <dbReference type="NCBI Taxonomy" id="57489"/>
    <lineage>
        <taxon>Bacteria</taxon>
        <taxon>Pseudomonadati</taxon>
        <taxon>Pseudomonadota</taxon>
        <taxon>Gammaproteobacteria</taxon>
        <taxon>Chromatiales</taxon>
        <taxon>Chromatiaceae</taxon>
        <taxon>Thiorhodococcus</taxon>
    </lineage>
</organism>
<dbReference type="PROSITE" id="PS00018">
    <property type="entry name" value="EF_HAND_1"/>
    <property type="match status" value="1"/>
</dbReference>
<accession>A0A6M0JYX0</accession>
<dbReference type="Proteomes" id="UP000483379">
    <property type="component" value="Unassembled WGS sequence"/>
</dbReference>